<protein>
    <submittedName>
        <fullName evidence="1">Uncharacterized protein</fullName>
    </submittedName>
</protein>
<sequence>MPCVLYFMFAQTCAEIVAQGGYSNEVCFPVPFFCGTSYFGKAHKLSCLIRSFFGDFKKG</sequence>
<organism evidence="1 2">
    <name type="scientific">Leptospira inadai serovar Lyme str. 10</name>
    <dbReference type="NCBI Taxonomy" id="1049790"/>
    <lineage>
        <taxon>Bacteria</taxon>
        <taxon>Pseudomonadati</taxon>
        <taxon>Spirochaetota</taxon>
        <taxon>Spirochaetia</taxon>
        <taxon>Leptospirales</taxon>
        <taxon>Leptospiraceae</taxon>
        <taxon>Leptospira</taxon>
    </lineage>
</organism>
<comment type="caution">
    <text evidence="1">The sequence shown here is derived from an EMBL/GenBank/DDBJ whole genome shotgun (WGS) entry which is preliminary data.</text>
</comment>
<accession>V6HB65</accession>
<name>V6HB65_9LEPT</name>
<dbReference type="AlphaFoldDB" id="V6HB65"/>
<proteinExistence type="predicted"/>
<evidence type="ECO:0000313" key="1">
    <source>
        <dbReference type="EMBL" id="EQA36801.1"/>
    </source>
</evidence>
<gene>
    <name evidence="1" type="ORF">LEP1GSC047_3062</name>
</gene>
<reference evidence="1 2" key="1">
    <citation type="submission" date="2013-05" db="EMBL/GenBank/DDBJ databases">
        <authorList>
            <person name="Harkins D.M."/>
            <person name="Durkin A.S."/>
            <person name="Brinkac L.M."/>
            <person name="Haft D.H."/>
            <person name="Selengut J.D."/>
            <person name="Sanka R."/>
            <person name="DePew J."/>
            <person name="Purushe J."/>
            <person name="Hartskeerl R.A."/>
            <person name="Ahmed A."/>
            <person name="van der Linden H."/>
            <person name="Goris M.G.A."/>
            <person name="Vinetz J.M."/>
            <person name="Sutton G.G."/>
            <person name="Nierman W.C."/>
            <person name="Fouts D.E."/>
        </authorList>
    </citation>
    <scope>NUCLEOTIDE SEQUENCE [LARGE SCALE GENOMIC DNA]</scope>
    <source>
        <strain evidence="1 2">10</strain>
    </source>
</reference>
<dbReference type="Proteomes" id="UP000018719">
    <property type="component" value="Unassembled WGS sequence"/>
</dbReference>
<dbReference type="EMBL" id="AHMM02000017">
    <property type="protein sequence ID" value="EQA36801.1"/>
    <property type="molecule type" value="Genomic_DNA"/>
</dbReference>
<evidence type="ECO:0000313" key="2">
    <source>
        <dbReference type="Proteomes" id="UP000018719"/>
    </source>
</evidence>